<dbReference type="InterPro" id="IPR044925">
    <property type="entry name" value="His-Me_finger_sf"/>
</dbReference>
<evidence type="ECO:0000256" key="4">
    <source>
        <dbReference type="ARBA" id="ARBA00022759"/>
    </source>
</evidence>
<keyword evidence="3" id="KW-0540">Nuclease</keyword>
<dbReference type="InterPro" id="IPR003615">
    <property type="entry name" value="HNH_nuc"/>
</dbReference>
<dbReference type="GO" id="GO:0031640">
    <property type="term" value="P:killing of cells of another organism"/>
    <property type="evidence" value="ECO:0007669"/>
    <property type="project" value="UniProtKB-KW"/>
</dbReference>
<dbReference type="RefSeq" id="WP_090133071.1">
    <property type="nucleotide sequence ID" value="NZ_FMBC01000002.1"/>
</dbReference>
<keyword evidence="6" id="KW-0044">Antibiotic</keyword>
<dbReference type="InterPro" id="IPR036302">
    <property type="entry name" value="Pyosin/cloacin_T_dom_sf"/>
</dbReference>
<dbReference type="Pfam" id="PF21431">
    <property type="entry name" value="Col-Pyo_DNase"/>
    <property type="match status" value="1"/>
</dbReference>
<keyword evidence="4" id="KW-0255">Endonuclease</keyword>
<dbReference type="GO" id="GO:0016787">
    <property type="term" value="F:hydrolase activity"/>
    <property type="evidence" value="ECO:0007669"/>
    <property type="project" value="UniProtKB-KW"/>
</dbReference>
<dbReference type="Gene3D" id="3.90.540.10">
    <property type="entry name" value="Colicin/pyocin, DNase domain"/>
    <property type="match status" value="1"/>
</dbReference>
<dbReference type="Pfam" id="PF06958">
    <property type="entry name" value="Pyocin_S"/>
    <property type="match status" value="1"/>
</dbReference>
<evidence type="ECO:0000256" key="8">
    <source>
        <dbReference type="SAM" id="MobiDB-lite"/>
    </source>
</evidence>
<dbReference type="GO" id="GO:0042742">
    <property type="term" value="P:defense response to bacterium"/>
    <property type="evidence" value="ECO:0007669"/>
    <property type="project" value="UniProtKB-KW"/>
</dbReference>
<dbReference type="InterPro" id="IPR037146">
    <property type="entry name" value="Colicin/pyocin_DNase_dom_sf"/>
</dbReference>
<dbReference type="GO" id="GO:0019835">
    <property type="term" value="P:cytolysis"/>
    <property type="evidence" value="ECO:0007669"/>
    <property type="project" value="InterPro"/>
</dbReference>
<feature type="region of interest" description="Disordered" evidence="8">
    <location>
        <begin position="127"/>
        <end position="158"/>
    </location>
</feature>
<name>A0A1C3ZKC7_9ENTR</name>
<reference evidence="11" key="1">
    <citation type="submission" date="2016-08" db="EMBL/GenBank/DDBJ databases">
        <authorList>
            <person name="Varghese N."/>
            <person name="Submissions Spin"/>
        </authorList>
    </citation>
    <scope>NUCLEOTIDE SEQUENCE [LARGE SCALE GENOMIC DNA]</scope>
    <source>
        <strain evidence="11">REICA_142</strain>
    </source>
</reference>
<dbReference type="AlphaFoldDB" id="A0A1C3ZKC7"/>
<feature type="compositionally biased region" description="Basic and acidic residues" evidence="8">
    <location>
        <begin position="127"/>
        <end position="140"/>
    </location>
</feature>
<dbReference type="GO" id="GO:0005102">
    <property type="term" value="F:signaling receptor binding"/>
    <property type="evidence" value="ECO:0007669"/>
    <property type="project" value="InterPro"/>
</dbReference>
<dbReference type="GO" id="GO:0004519">
    <property type="term" value="F:endonuclease activity"/>
    <property type="evidence" value="ECO:0007669"/>
    <property type="project" value="UniProtKB-KW"/>
</dbReference>
<accession>A0A1C3ZKC7</accession>
<keyword evidence="7" id="KW-0078">Bacteriocin</keyword>
<dbReference type="SUPFAM" id="SSF54060">
    <property type="entry name" value="His-Me finger endonucleases"/>
    <property type="match status" value="1"/>
</dbReference>
<comment type="similarity">
    <text evidence="1">Belongs to the colicin/pyosin nuclease family.</text>
</comment>
<feature type="compositionally biased region" description="Basic and acidic residues" evidence="8">
    <location>
        <begin position="149"/>
        <end position="158"/>
    </location>
</feature>
<dbReference type="SUPFAM" id="SSF69369">
    <property type="entry name" value="Cloacin translocation domain"/>
    <property type="match status" value="1"/>
</dbReference>
<sequence length="552" mass="58285">MPGFSYDGDSGGSEVRIDITCGMDRGSDGNWHSSCVDDGSGYNGGGGNNSGSGANPVDPYNPDINTVGMSVSHGRQGYWGYRLISGDDKNNYYLKIFVPYGDSEAAKFAKASQDLLDAVQAEEAAKKAAEAASSEDKAAAEEAAAAAEQARENAELEQQKQQRLAAQARLFSQDIQAVRGIAVTSGIEASPVSFALAGLGGISYTGTPAAVIHSRLMAAFAWLYRIATASIVGPVTAVVTALFYTPSVGVGSDLVPGRDVSAMIPGDTMGLPDVSELEKAYETGTPVAMPVRGSLDMDEENKLSLNLVRSPVTGSVNVAKAVKDEQTGYYSYALPDIPGVPRQTILISPADAPGVNGPTALTGPVALPELVVSTGDYDGDGTVPTNDVLPTPWPLDNDFNDIILIFPPDSGLRPIYVMFRSPRNMPGTVGGKGKSVGDNWLGGASEGEGAPIPKQVADKLRGKTYSSFDSFRRALWKAVGADPDLSKQFNSYDIEVLKKGHAPLALFKDAAGKRIKMELHHKTEISNGGDVYNVDNLNIVTPKRHIEIHKGE</sequence>
<evidence type="ECO:0000313" key="10">
    <source>
        <dbReference type="EMBL" id="SCB82795.1"/>
    </source>
</evidence>
<evidence type="ECO:0000256" key="5">
    <source>
        <dbReference type="ARBA" id="ARBA00022801"/>
    </source>
</evidence>
<keyword evidence="5" id="KW-0378">Hydrolase</keyword>
<evidence type="ECO:0000313" key="11">
    <source>
        <dbReference type="Proteomes" id="UP000198515"/>
    </source>
</evidence>
<dbReference type="OrthoDB" id="6975388at2"/>
<dbReference type="InterPro" id="IPR016128">
    <property type="entry name" value="Pyosin/cloacin_T_dom"/>
</dbReference>
<dbReference type="SMART" id="SM00507">
    <property type="entry name" value="HNHc"/>
    <property type="match status" value="1"/>
</dbReference>
<keyword evidence="11" id="KW-1185">Reference proteome</keyword>
<feature type="domain" description="HNH nuclease" evidence="9">
    <location>
        <begin position="491"/>
        <end position="546"/>
    </location>
</feature>
<evidence type="ECO:0000256" key="3">
    <source>
        <dbReference type="ARBA" id="ARBA00022722"/>
    </source>
</evidence>
<keyword evidence="2" id="KW-0929">Antimicrobial</keyword>
<dbReference type="InterPro" id="IPR003060">
    <property type="entry name" value="Pyocin_killer"/>
</dbReference>
<evidence type="ECO:0000256" key="1">
    <source>
        <dbReference type="ARBA" id="ARBA00006811"/>
    </source>
</evidence>
<dbReference type="PRINTS" id="PR01300">
    <property type="entry name" value="PYOCINKILLER"/>
</dbReference>
<organism evidence="10 11">
    <name type="scientific">Kosakonia oryziphila</name>
    <dbReference type="NCBI Taxonomy" id="1005667"/>
    <lineage>
        <taxon>Bacteria</taxon>
        <taxon>Pseudomonadati</taxon>
        <taxon>Pseudomonadota</taxon>
        <taxon>Gammaproteobacteria</taxon>
        <taxon>Enterobacterales</taxon>
        <taxon>Enterobacteriaceae</taxon>
        <taxon>Kosakonia</taxon>
    </lineage>
</organism>
<proteinExistence type="inferred from homology"/>
<evidence type="ECO:0000256" key="6">
    <source>
        <dbReference type="ARBA" id="ARBA00023022"/>
    </source>
</evidence>
<protein>
    <submittedName>
        <fullName evidence="10">S-type Pyocin</fullName>
    </submittedName>
</protein>
<dbReference type="EMBL" id="FMBC01000002">
    <property type="protein sequence ID" value="SCB82795.1"/>
    <property type="molecule type" value="Genomic_DNA"/>
</dbReference>
<evidence type="ECO:0000256" key="7">
    <source>
        <dbReference type="ARBA" id="ARBA00023048"/>
    </source>
</evidence>
<evidence type="ECO:0000256" key="2">
    <source>
        <dbReference type="ARBA" id="ARBA00022529"/>
    </source>
</evidence>
<evidence type="ECO:0000259" key="9">
    <source>
        <dbReference type="SMART" id="SM00507"/>
    </source>
</evidence>
<dbReference type="Proteomes" id="UP000198515">
    <property type="component" value="Unassembled WGS sequence"/>
</dbReference>
<gene>
    <name evidence="10" type="ORF">GA0061070_100243</name>
</gene>